<keyword evidence="7" id="KW-0998">Cell outer membrane</keyword>
<keyword evidence="6" id="KW-0472">Membrane</keyword>
<keyword evidence="10" id="KW-1185">Reference proteome</keyword>
<evidence type="ECO:0000313" key="10">
    <source>
        <dbReference type="Proteomes" id="UP000094165"/>
    </source>
</evidence>
<evidence type="ECO:0000256" key="2">
    <source>
        <dbReference type="ARBA" id="ARBA00007613"/>
    </source>
</evidence>
<sequence length="433" mass="48270">MRKFNIKAQGCCTVFTGLMVTAFSLSAHAVSIEQAWQAAKYYDPTYQQSQLDEQISEVEIRSSKSALLPSAEITASSHWTDLTGNNGGRANSNRYGISLNQTLWDSSKWSELDQSQASYISAQLKRKQSHNDLAARLINAYLGLAQAQGDLRLSQQKFSEGEKMLNITQQRYNAGKIQSTELEDMRANHVDEQAEILTNQSNVVDKKAVLISLINLPSDVVDEINTTDLKQPQLIVKGEYNWLKLASNSSPELLAAKQNVRVVELDSEKAKARYYPTVTGSVDYGDGSKRDGEFSASLNLSVPLDLNGATSSNVDRAKLRVLRAKEEARSVEIGIKSTISNRYSQLSIDWQRVEIAQQQVESRERVLKSKQVVYAAGMAEASDVIDAHNRLFSSKNALQSLLYQYWRHRISLLQSVGKLDDKTIILISQALES</sequence>
<dbReference type="AlphaFoldDB" id="A0A1E5D4Z9"/>
<dbReference type="PANTHER" id="PTHR30026">
    <property type="entry name" value="OUTER MEMBRANE PROTEIN TOLC"/>
    <property type="match status" value="1"/>
</dbReference>
<dbReference type="SUPFAM" id="SSF56954">
    <property type="entry name" value="Outer membrane efflux proteins (OEP)"/>
    <property type="match status" value="1"/>
</dbReference>
<evidence type="ECO:0000313" key="9">
    <source>
        <dbReference type="EMBL" id="OEE78685.1"/>
    </source>
</evidence>
<dbReference type="Proteomes" id="UP000094165">
    <property type="component" value="Unassembled WGS sequence"/>
</dbReference>
<keyword evidence="4" id="KW-1134">Transmembrane beta strand</keyword>
<organism evidence="9 10">
    <name type="scientific">Vibrio genomosp. F6 str. FF-238</name>
    <dbReference type="NCBI Taxonomy" id="1191298"/>
    <lineage>
        <taxon>Bacteria</taxon>
        <taxon>Pseudomonadati</taxon>
        <taxon>Pseudomonadota</taxon>
        <taxon>Gammaproteobacteria</taxon>
        <taxon>Vibrionales</taxon>
        <taxon>Vibrionaceae</taxon>
        <taxon>Vibrio</taxon>
    </lineage>
</organism>
<dbReference type="InterPro" id="IPR003423">
    <property type="entry name" value="OMP_efflux"/>
</dbReference>
<evidence type="ECO:0000256" key="3">
    <source>
        <dbReference type="ARBA" id="ARBA00022448"/>
    </source>
</evidence>
<comment type="subcellular location">
    <subcellularLocation>
        <location evidence="1">Cell outer membrane</location>
    </subcellularLocation>
</comment>
<comment type="caution">
    <text evidence="9">The sequence shown here is derived from an EMBL/GenBank/DDBJ whole genome shotgun (WGS) entry which is preliminary data.</text>
</comment>
<dbReference type="InterPro" id="IPR051906">
    <property type="entry name" value="TolC-like"/>
</dbReference>
<evidence type="ECO:0008006" key="11">
    <source>
        <dbReference type="Google" id="ProtNLM"/>
    </source>
</evidence>
<reference evidence="9 10" key="1">
    <citation type="journal article" date="2012" name="Science">
        <title>Ecological populations of bacteria act as socially cohesive units of antibiotic production and resistance.</title>
        <authorList>
            <person name="Cordero O.X."/>
            <person name="Wildschutte H."/>
            <person name="Kirkup B."/>
            <person name="Proehl S."/>
            <person name="Ngo L."/>
            <person name="Hussain F."/>
            <person name="Le Roux F."/>
            <person name="Mincer T."/>
            <person name="Polz M.F."/>
        </authorList>
    </citation>
    <scope>NUCLEOTIDE SEQUENCE [LARGE SCALE GENOMIC DNA]</scope>
    <source>
        <strain evidence="9 10">FF-238</strain>
    </source>
</reference>
<evidence type="ECO:0000256" key="4">
    <source>
        <dbReference type="ARBA" id="ARBA00022452"/>
    </source>
</evidence>
<evidence type="ECO:0000256" key="1">
    <source>
        <dbReference type="ARBA" id="ARBA00004442"/>
    </source>
</evidence>
<accession>A0A1E5D4Z9</accession>
<feature type="signal peptide" evidence="8">
    <location>
        <begin position="1"/>
        <end position="29"/>
    </location>
</feature>
<feature type="chain" id="PRO_5009173529" description="TolC family protein" evidence="8">
    <location>
        <begin position="30"/>
        <end position="433"/>
    </location>
</feature>
<proteinExistence type="inferred from homology"/>
<keyword evidence="8" id="KW-0732">Signal</keyword>
<dbReference type="GO" id="GO:0009279">
    <property type="term" value="C:cell outer membrane"/>
    <property type="evidence" value="ECO:0007669"/>
    <property type="project" value="UniProtKB-SubCell"/>
</dbReference>
<evidence type="ECO:0000256" key="7">
    <source>
        <dbReference type="ARBA" id="ARBA00023237"/>
    </source>
</evidence>
<keyword evidence="3" id="KW-0813">Transport</keyword>
<dbReference type="EMBL" id="AJYW02000041">
    <property type="protein sequence ID" value="OEE78685.1"/>
    <property type="molecule type" value="Genomic_DNA"/>
</dbReference>
<dbReference type="PANTHER" id="PTHR30026:SF20">
    <property type="entry name" value="OUTER MEMBRANE PROTEIN TOLC"/>
    <property type="match status" value="1"/>
</dbReference>
<gene>
    <name evidence="9" type="ORF">A130_12790</name>
</gene>
<evidence type="ECO:0000256" key="6">
    <source>
        <dbReference type="ARBA" id="ARBA00023136"/>
    </source>
</evidence>
<evidence type="ECO:0000256" key="5">
    <source>
        <dbReference type="ARBA" id="ARBA00022692"/>
    </source>
</evidence>
<dbReference type="Pfam" id="PF02321">
    <property type="entry name" value="OEP"/>
    <property type="match status" value="2"/>
</dbReference>
<dbReference type="Gene3D" id="1.20.1600.10">
    <property type="entry name" value="Outer membrane efflux proteins (OEP)"/>
    <property type="match status" value="1"/>
</dbReference>
<dbReference type="GO" id="GO:0015562">
    <property type="term" value="F:efflux transmembrane transporter activity"/>
    <property type="evidence" value="ECO:0007669"/>
    <property type="project" value="InterPro"/>
</dbReference>
<name>A0A1E5D4Z9_9VIBR</name>
<evidence type="ECO:0000256" key="8">
    <source>
        <dbReference type="SAM" id="SignalP"/>
    </source>
</evidence>
<dbReference type="GO" id="GO:0015288">
    <property type="term" value="F:porin activity"/>
    <property type="evidence" value="ECO:0007669"/>
    <property type="project" value="TreeGrafter"/>
</dbReference>
<comment type="similarity">
    <text evidence="2">Belongs to the outer membrane factor (OMF) (TC 1.B.17) family.</text>
</comment>
<keyword evidence="5" id="KW-0812">Transmembrane</keyword>
<dbReference type="GO" id="GO:1990281">
    <property type="term" value="C:efflux pump complex"/>
    <property type="evidence" value="ECO:0007669"/>
    <property type="project" value="TreeGrafter"/>
</dbReference>
<dbReference type="RefSeq" id="WP_017054427.1">
    <property type="nucleotide sequence ID" value="NZ_AJYW02000041.1"/>
</dbReference>
<protein>
    <recommendedName>
        <fullName evidence="11">TolC family protein</fullName>
    </recommendedName>
</protein>